<dbReference type="NCBIfam" id="TIGR03568">
    <property type="entry name" value="NeuC_NnaA"/>
    <property type="match status" value="1"/>
</dbReference>
<dbReference type="RefSeq" id="WP_093454893.1">
    <property type="nucleotide sequence ID" value="NZ_FNZG01000006.1"/>
</dbReference>
<gene>
    <name evidence="2" type="ORF">SAMN05421762_3548</name>
</gene>
<dbReference type="InterPro" id="IPR029767">
    <property type="entry name" value="WecB-like"/>
</dbReference>
<evidence type="ECO:0000313" key="3">
    <source>
        <dbReference type="Proteomes" id="UP000231644"/>
    </source>
</evidence>
<dbReference type="Pfam" id="PF02350">
    <property type="entry name" value="Epimerase_2"/>
    <property type="match status" value="1"/>
</dbReference>
<evidence type="ECO:0000313" key="2">
    <source>
        <dbReference type="EMBL" id="SFD18901.1"/>
    </source>
</evidence>
<dbReference type="InterPro" id="IPR003331">
    <property type="entry name" value="UDP_GlcNAc_Epimerase_2_dom"/>
</dbReference>
<dbReference type="CDD" id="cd03786">
    <property type="entry name" value="GTB_UDP-GlcNAc_2-Epimerase"/>
    <property type="match status" value="1"/>
</dbReference>
<accession>A0A1I1Q9X3</accession>
<dbReference type="Proteomes" id="UP000231644">
    <property type="component" value="Unassembled WGS sequence"/>
</dbReference>
<dbReference type="AlphaFoldDB" id="A0A1I1Q9X3"/>
<name>A0A1I1Q9X3_9RHOB</name>
<dbReference type="SUPFAM" id="SSF53756">
    <property type="entry name" value="UDP-Glycosyltransferase/glycogen phosphorylase"/>
    <property type="match status" value="1"/>
</dbReference>
<reference evidence="2 3" key="1">
    <citation type="submission" date="2016-10" db="EMBL/GenBank/DDBJ databases">
        <authorList>
            <person name="de Groot N.N."/>
        </authorList>
    </citation>
    <scope>NUCLEOTIDE SEQUENCE [LARGE SCALE GENOMIC DNA]</scope>
    <source>
        <strain evidence="2 3">DSM 29619</strain>
    </source>
</reference>
<dbReference type="OrthoDB" id="9803238at2"/>
<keyword evidence="3" id="KW-1185">Reference proteome</keyword>
<evidence type="ECO:0000259" key="1">
    <source>
        <dbReference type="Pfam" id="PF02350"/>
    </source>
</evidence>
<dbReference type="Gene3D" id="3.40.50.2000">
    <property type="entry name" value="Glycogen Phosphorylase B"/>
    <property type="match status" value="2"/>
</dbReference>
<dbReference type="InterPro" id="IPR020004">
    <property type="entry name" value="UDP-GlcNAc_Epase"/>
</dbReference>
<dbReference type="EMBL" id="FOLX01000003">
    <property type="protein sequence ID" value="SFD18901.1"/>
    <property type="molecule type" value="Genomic_DNA"/>
</dbReference>
<sequence length="375" mass="40124">MRHIVYISGTRADFGLMQATLRALHDDPALRLSVLVTGMHLDAGFGDTWREIEAAGLTILGKVFVDLHPANGQTMARAIGQMTAQMTDLLAEARPDAVLLLGDRGEMLAAAIAAIHLNIPVAHVHGGERSGTVDESVRHAISKLSHLHFTATEASRARLIRLGEDAERVHVTGAPGLDGLTDAPRHPRDQLLAELGLDPGTPTALVLFHPVLQEAQGARDQIAAIFDALHRDGWNYVVLMPNADAGSDDIRTAIEASARPSAPRFVHLPRPQFLDFMAGMDALVGNSSSGIIEAASFGTPVINIGSRQNLRERNANVIDVPAEGDAIHKALCQVRLSGRHTPANVYGDGRAAGRITALLRDLPLPPSLLDKVLSY</sequence>
<protein>
    <submittedName>
        <fullName evidence="2">GDP/UDP-N,N'-diacetylbacillosamine 2-epimerase (Hydrolysing)</fullName>
    </submittedName>
</protein>
<dbReference type="GO" id="GO:0004553">
    <property type="term" value="F:hydrolase activity, hydrolyzing O-glycosyl compounds"/>
    <property type="evidence" value="ECO:0007669"/>
    <property type="project" value="InterPro"/>
</dbReference>
<dbReference type="PANTHER" id="PTHR43174:SF3">
    <property type="entry name" value="UDP-N-ACETYLGLUCOSAMINE 2-EPIMERASE"/>
    <property type="match status" value="1"/>
</dbReference>
<organism evidence="2 3">
    <name type="scientific">Pseudooceanicola nitratireducens</name>
    <dbReference type="NCBI Taxonomy" id="517719"/>
    <lineage>
        <taxon>Bacteria</taxon>
        <taxon>Pseudomonadati</taxon>
        <taxon>Pseudomonadota</taxon>
        <taxon>Alphaproteobacteria</taxon>
        <taxon>Rhodobacterales</taxon>
        <taxon>Paracoccaceae</taxon>
        <taxon>Pseudooceanicola</taxon>
    </lineage>
</organism>
<proteinExistence type="predicted"/>
<dbReference type="STRING" id="517719.SAMN05421762_3548"/>
<feature type="domain" description="UDP-N-acetylglucosamine 2-epimerase" evidence="1">
    <location>
        <begin position="22"/>
        <end position="359"/>
    </location>
</feature>
<dbReference type="GO" id="GO:0006047">
    <property type="term" value="P:UDP-N-acetylglucosamine metabolic process"/>
    <property type="evidence" value="ECO:0007669"/>
    <property type="project" value="InterPro"/>
</dbReference>
<dbReference type="PANTHER" id="PTHR43174">
    <property type="entry name" value="UDP-N-ACETYLGLUCOSAMINE 2-EPIMERASE"/>
    <property type="match status" value="1"/>
</dbReference>